<evidence type="ECO:0000256" key="2">
    <source>
        <dbReference type="ARBA" id="ARBA00022553"/>
    </source>
</evidence>
<accession>A0A540W120</accession>
<dbReference type="InterPro" id="IPR029058">
    <property type="entry name" value="AB_hydrolase_fold"/>
</dbReference>
<dbReference type="PROSITE" id="PS50075">
    <property type="entry name" value="CARRIER"/>
    <property type="match status" value="1"/>
</dbReference>
<dbReference type="SMART" id="SM00823">
    <property type="entry name" value="PKS_PP"/>
    <property type="match status" value="1"/>
</dbReference>
<dbReference type="GO" id="GO:0031177">
    <property type="term" value="F:phosphopantetheine binding"/>
    <property type="evidence" value="ECO:0007669"/>
    <property type="project" value="InterPro"/>
</dbReference>
<evidence type="ECO:0000256" key="1">
    <source>
        <dbReference type="ARBA" id="ARBA00022450"/>
    </source>
</evidence>
<comment type="caution">
    <text evidence="5">The sequence shown here is derived from an EMBL/GenBank/DDBJ whole genome shotgun (WGS) entry which is preliminary data.</text>
</comment>
<keyword evidence="2" id="KW-0597">Phosphoprotein</keyword>
<sequence>MRRHRSPRRGRGVPRRTLRRTRHLRPARPLRAHPRASGVALGGHSLLVMRLVGRLRGGLGVNLPMPTLFEMPTPAGLTAWLADQTAGPKKARPMLRPMHKQEESR</sequence>
<dbReference type="InterPro" id="IPR009081">
    <property type="entry name" value="PP-bd_ACP"/>
</dbReference>
<dbReference type="EMBL" id="VIGB01000003">
    <property type="protein sequence ID" value="TQF02725.1"/>
    <property type="molecule type" value="Genomic_DNA"/>
</dbReference>
<feature type="compositionally biased region" description="Basic residues" evidence="3">
    <location>
        <begin position="1"/>
        <end position="34"/>
    </location>
</feature>
<evidence type="ECO:0000256" key="3">
    <source>
        <dbReference type="SAM" id="MobiDB-lite"/>
    </source>
</evidence>
<protein>
    <submittedName>
        <fullName evidence="5">Acyl carrier protein</fullName>
    </submittedName>
</protein>
<dbReference type="GO" id="GO:0017000">
    <property type="term" value="P:antibiotic biosynthetic process"/>
    <property type="evidence" value="ECO:0007669"/>
    <property type="project" value="UniProtKB-ARBA"/>
</dbReference>
<dbReference type="Proteomes" id="UP000319103">
    <property type="component" value="Unassembled WGS sequence"/>
</dbReference>
<proteinExistence type="predicted"/>
<dbReference type="SUPFAM" id="SSF47336">
    <property type="entry name" value="ACP-like"/>
    <property type="match status" value="1"/>
</dbReference>
<dbReference type="Gene3D" id="3.40.50.1820">
    <property type="entry name" value="alpha/beta hydrolase"/>
    <property type="match status" value="1"/>
</dbReference>
<feature type="region of interest" description="Disordered" evidence="3">
    <location>
        <begin position="1"/>
        <end position="39"/>
    </location>
</feature>
<dbReference type="InterPro" id="IPR020806">
    <property type="entry name" value="PKS_PP-bd"/>
</dbReference>
<gene>
    <name evidence="5" type="ORF">E6W39_11240</name>
</gene>
<name>A0A540W120_9ACTN</name>
<feature type="domain" description="Carrier" evidence="4">
    <location>
        <begin position="8"/>
        <end position="85"/>
    </location>
</feature>
<evidence type="ECO:0000313" key="6">
    <source>
        <dbReference type="Proteomes" id="UP000319103"/>
    </source>
</evidence>
<evidence type="ECO:0000313" key="5">
    <source>
        <dbReference type="EMBL" id="TQF02725.1"/>
    </source>
</evidence>
<organism evidence="5 6">
    <name type="scientific">Kitasatospora acidiphila</name>
    <dbReference type="NCBI Taxonomy" id="2567942"/>
    <lineage>
        <taxon>Bacteria</taxon>
        <taxon>Bacillati</taxon>
        <taxon>Actinomycetota</taxon>
        <taxon>Actinomycetes</taxon>
        <taxon>Kitasatosporales</taxon>
        <taxon>Streptomycetaceae</taxon>
        <taxon>Kitasatospora</taxon>
    </lineage>
</organism>
<evidence type="ECO:0000259" key="4">
    <source>
        <dbReference type="PROSITE" id="PS50075"/>
    </source>
</evidence>
<dbReference type="InterPro" id="IPR036736">
    <property type="entry name" value="ACP-like_sf"/>
</dbReference>
<dbReference type="Pfam" id="PF00550">
    <property type="entry name" value="PP-binding"/>
    <property type="match status" value="1"/>
</dbReference>
<keyword evidence="6" id="KW-1185">Reference proteome</keyword>
<reference evidence="5 6" key="1">
    <citation type="submission" date="2019-06" db="EMBL/GenBank/DDBJ databases">
        <title>Description of Kitasatospora acidophila sp. nov. isolated from pine grove soil, and reclassification of Streptomyces novaecaesareae to Kitasatospora novaeceasareae comb. nov.</title>
        <authorList>
            <person name="Kim M.J."/>
        </authorList>
    </citation>
    <scope>NUCLEOTIDE SEQUENCE [LARGE SCALE GENOMIC DNA]</scope>
    <source>
        <strain evidence="5 6">MMS16-CNU292</strain>
    </source>
</reference>
<dbReference type="AlphaFoldDB" id="A0A540W120"/>
<keyword evidence="1" id="KW-0596">Phosphopantetheine</keyword>
<feature type="region of interest" description="Disordered" evidence="3">
    <location>
        <begin position="85"/>
        <end position="105"/>
    </location>
</feature>